<accession>A0A2N3XWQ8</accession>
<sequence>MTAFYHVCFVVPDLEKAMLDFEGTRASSGTNRRPADSRRLADRGLPEVFSGWPYGRAFAYHRMDSIGARIELVN</sequence>
<dbReference type="Proteomes" id="UP000233786">
    <property type="component" value="Unassembled WGS sequence"/>
</dbReference>
<keyword evidence="2" id="KW-1185">Reference proteome</keyword>
<dbReference type="AlphaFoldDB" id="A0A2N3XWQ8"/>
<organism evidence="1 2">
    <name type="scientific">Saccharopolyspora spinosa</name>
    <dbReference type="NCBI Taxonomy" id="60894"/>
    <lineage>
        <taxon>Bacteria</taxon>
        <taxon>Bacillati</taxon>
        <taxon>Actinomycetota</taxon>
        <taxon>Actinomycetes</taxon>
        <taxon>Pseudonocardiales</taxon>
        <taxon>Pseudonocardiaceae</taxon>
        <taxon>Saccharopolyspora</taxon>
    </lineage>
</organism>
<evidence type="ECO:0000313" key="1">
    <source>
        <dbReference type="EMBL" id="PKW15106.1"/>
    </source>
</evidence>
<name>A0A2N3XWQ8_SACSN</name>
<protein>
    <submittedName>
        <fullName evidence="1">Uncharacterized protein</fullName>
    </submittedName>
</protein>
<proteinExistence type="predicted"/>
<dbReference type="STRING" id="994479.GCA_000194155_02653"/>
<gene>
    <name evidence="1" type="ORF">A8926_2786</name>
</gene>
<dbReference type="EMBL" id="PJNB01000001">
    <property type="protein sequence ID" value="PKW15106.1"/>
    <property type="molecule type" value="Genomic_DNA"/>
</dbReference>
<reference evidence="1" key="1">
    <citation type="submission" date="2017-12" db="EMBL/GenBank/DDBJ databases">
        <title>Sequencing the genomes of 1000 Actinobacteria strains.</title>
        <authorList>
            <person name="Klenk H.-P."/>
        </authorList>
    </citation>
    <scope>NUCLEOTIDE SEQUENCE [LARGE SCALE GENOMIC DNA]</scope>
    <source>
        <strain evidence="1">DSM 44228</strain>
    </source>
</reference>
<comment type="caution">
    <text evidence="1">The sequence shown here is derived from an EMBL/GenBank/DDBJ whole genome shotgun (WGS) entry which is preliminary data.</text>
</comment>
<dbReference type="RefSeq" id="WP_010695407.1">
    <property type="nucleotide sequence ID" value="NZ_CP061007.1"/>
</dbReference>
<evidence type="ECO:0000313" key="2">
    <source>
        <dbReference type="Proteomes" id="UP000233786"/>
    </source>
</evidence>